<comment type="caution">
    <text evidence="1">The sequence shown here is derived from an EMBL/GenBank/DDBJ whole genome shotgun (WGS) entry which is preliminary data.</text>
</comment>
<evidence type="ECO:0000313" key="1">
    <source>
        <dbReference type="EMBL" id="MCV9886006.1"/>
    </source>
</evidence>
<protein>
    <submittedName>
        <fullName evidence="1">Uncharacterized protein</fullName>
    </submittedName>
</protein>
<name>A0ABT3DGK9_9BACI</name>
<gene>
    <name evidence="1" type="ORF">OIH86_10080</name>
</gene>
<dbReference type="Proteomes" id="UP001526147">
    <property type="component" value="Unassembled WGS sequence"/>
</dbReference>
<sequence length="63" mass="7103">MEKQQFTNEAIGNLSKKIAELKKQGASGEKIQGAVFDMLRELGINIPLDKLPENFRAEKDQNE</sequence>
<organism evidence="1 2">
    <name type="scientific">Metabacillus halosaccharovorans</name>
    <dbReference type="NCBI Taxonomy" id="930124"/>
    <lineage>
        <taxon>Bacteria</taxon>
        <taxon>Bacillati</taxon>
        <taxon>Bacillota</taxon>
        <taxon>Bacilli</taxon>
        <taxon>Bacillales</taxon>
        <taxon>Bacillaceae</taxon>
        <taxon>Metabacillus</taxon>
    </lineage>
</organism>
<keyword evidence="2" id="KW-1185">Reference proteome</keyword>
<accession>A0ABT3DGK9</accession>
<dbReference type="EMBL" id="JAOYEY010000035">
    <property type="protein sequence ID" value="MCV9886006.1"/>
    <property type="molecule type" value="Genomic_DNA"/>
</dbReference>
<evidence type="ECO:0000313" key="2">
    <source>
        <dbReference type="Proteomes" id="UP001526147"/>
    </source>
</evidence>
<reference evidence="1 2" key="1">
    <citation type="submission" date="2022-10" db="EMBL/GenBank/DDBJ databases">
        <title>Draft genome assembly of moderately radiation resistant bacterium Metabacillus halosaccharovorans.</title>
        <authorList>
            <person name="Pal S."/>
            <person name="Gopinathan A."/>
        </authorList>
    </citation>
    <scope>NUCLEOTIDE SEQUENCE [LARGE SCALE GENOMIC DNA]</scope>
    <source>
        <strain evidence="1 2">VITHBRA001</strain>
    </source>
</reference>
<dbReference type="RefSeq" id="WP_264142684.1">
    <property type="nucleotide sequence ID" value="NZ_JAOYEY010000035.1"/>
</dbReference>
<proteinExistence type="predicted"/>